<dbReference type="SFLD" id="SFLDG01103">
    <property type="entry name" value="Uncharacterised_Radical_SAM_Su"/>
    <property type="match status" value="1"/>
</dbReference>
<dbReference type="SFLD" id="SFLDS00029">
    <property type="entry name" value="Radical_SAM"/>
    <property type="match status" value="1"/>
</dbReference>
<evidence type="ECO:0000313" key="8">
    <source>
        <dbReference type="Proteomes" id="UP001430990"/>
    </source>
</evidence>
<dbReference type="InterPro" id="IPR007197">
    <property type="entry name" value="rSAM"/>
</dbReference>
<evidence type="ECO:0000256" key="2">
    <source>
        <dbReference type="ARBA" id="ARBA00022691"/>
    </source>
</evidence>
<evidence type="ECO:0000313" key="7">
    <source>
        <dbReference type="EMBL" id="UFW85064.1"/>
    </source>
</evidence>
<dbReference type="NCBIfam" id="TIGR03977">
    <property type="entry name" value="rSAM_pair_HxsC"/>
    <property type="match status" value="1"/>
</dbReference>
<evidence type="ECO:0000256" key="1">
    <source>
        <dbReference type="ARBA" id="ARBA00001966"/>
    </source>
</evidence>
<evidence type="ECO:0000256" key="4">
    <source>
        <dbReference type="ARBA" id="ARBA00023004"/>
    </source>
</evidence>
<dbReference type="PANTHER" id="PTHR11228:SF7">
    <property type="entry name" value="PQQA PEPTIDE CYCLASE"/>
    <property type="match status" value="1"/>
</dbReference>
<reference evidence="7" key="1">
    <citation type="submission" date="2021-11" db="EMBL/GenBank/DDBJ databases">
        <title>Australian commercial rhizobial inoculants.</title>
        <authorList>
            <person name="Kohlmeier M.G."/>
            <person name="O'Hara G.W."/>
            <person name="Colombi E."/>
            <person name="Ramsay J.P."/>
            <person name="Terpolilli J."/>
        </authorList>
    </citation>
    <scope>NUCLEOTIDE SEQUENCE</scope>
    <source>
        <strain evidence="7">CC829</strain>
    </source>
</reference>
<dbReference type="RefSeq" id="WP_080669588.1">
    <property type="nucleotide sequence ID" value="NZ_CP088100.1"/>
</dbReference>
<keyword evidence="5" id="KW-0411">Iron-sulfur</keyword>
<keyword evidence="2" id="KW-0949">S-adenosyl-L-methionine</keyword>
<dbReference type="SUPFAM" id="SSF102114">
    <property type="entry name" value="Radical SAM enzymes"/>
    <property type="match status" value="1"/>
</dbReference>
<organism evidence="7 8">
    <name type="scientific">Bradyrhizobium barranii</name>
    <dbReference type="NCBI Taxonomy" id="2992140"/>
    <lineage>
        <taxon>Bacteria</taxon>
        <taxon>Pseudomonadati</taxon>
        <taxon>Pseudomonadota</taxon>
        <taxon>Alphaproteobacteria</taxon>
        <taxon>Hyphomicrobiales</taxon>
        <taxon>Nitrobacteraceae</taxon>
        <taxon>Bradyrhizobium</taxon>
    </lineage>
</organism>
<dbReference type="InterPro" id="IPR058240">
    <property type="entry name" value="rSAM_sf"/>
</dbReference>
<keyword evidence="3" id="KW-0479">Metal-binding</keyword>
<accession>A0ABY3QGG5</accession>
<dbReference type="Pfam" id="PF04055">
    <property type="entry name" value="Radical_SAM"/>
    <property type="match status" value="1"/>
</dbReference>
<evidence type="ECO:0000259" key="6">
    <source>
        <dbReference type="Pfam" id="PF04055"/>
    </source>
</evidence>
<name>A0ABY3QGG5_9BRAD</name>
<keyword evidence="8" id="KW-1185">Reference proteome</keyword>
<comment type="cofactor">
    <cofactor evidence="1">
        <name>[4Fe-4S] cluster</name>
        <dbReference type="ChEBI" id="CHEBI:49883"/>
    </cofactor>
</comment>
<gene>
    <name evidence="7" type="primary">hxsC</name>
    <name evidence="7" type="ORF">BjapCC829_34865</name>
</gene>
<dbReference type="InterPro" id="IPR013785">
    <property type="entry name" value="Aldolase_TIM"/>
</dbReference>
<dbReference type="InterPro" id="IPR024032">
    <property type="entry name" value="rSAM_paired_HxsC"/>
</dbReference>
<dbReference type="Gene3D" id="3.20.20.70">
    <property type="entry name" value="Aldolase class I"/>
    <property type="match status" value="1"/>
</dbReference>
<dbReference type="Proteomes" id="UP001430990">
    <property type="component" value="Chromosome"/>
</dbReference>
<sequence>MTLPLYGTASQSAGFSSDKARSVLRLRSVDSAAERRVADFAIARTPDDIRRAIEADWPSIFVISDGSIDLRGTFTGQLIAVPPKYNYLADGDVIGFDHASRKFRTLYRRNSAHNSFLVTERCNNYCLMCSQPPKDVDDRWILSEIKESLPLIDPATRALTFTGGETLSDWEDFTGVLKECRDRLPATAIQVLTNGRAFADSRIVDAWKEIGHPNLMAAIPVYASVDQVHDHVVQAKGAFDETILGILKLKDRGQRVEIRVVLHALTAPIIEDTGRWIARNLPFVDHVALMGLENTGFSIANDAMLWMDPVDYGDGLATAVDHLNAAGVNVSVYNLPKCVLPKSVWPHALQSISDWKNGFVEECARCDEKNTCSGFFTTGRPRFSRGVRAITSQRDEPTALAD</sequence>
<dbReference type="CDD" id="cd01335">
    <property type="entry name" value="Radical_SAM"/>
    <property type="match status" value="1"/>
</dbReference>
<feature type="domain" description="Radical SAM core" evidence="6">
    <location>
        <begin position="118"/>
        <end position="262"/>
    </location>
</feature>
<evidence type="ECO:0000256" key="5">
    <source>
        <dbReference type="ARBA" id="ARBA00023014"/>
    </source>
</evidence>
<protein>
    <submittedName>
        <fullName evidence="7">His-Xaa-Ser system radical SAM maturase HxsC</fullName>
    </submittedName>
</protein>
<proteinExistence type="predicted"/>
<dbReference type="PANTHER" id="PTHR11228">
    <property type="entry name" value="RADICAL SAM DOMAIN PROTEIN"/>
    <property type="match status" value="1"/>
</dbReference>
<evidence type="ECO:0000256" key="3">
    <source>
        <dbReference type="ARBA" id="ARBA00022723"/>
    </source>
</evidence>
<dbReference type="EMBL" id="CP088100">
    <property type="protein sequence ID" value="UFW85064.1"/>
    <property type="molecule type" value="Genomic_DNA"/>
</dbReference>
<keyword evidence="4" id="KW-0408">Iron</keyword>
<dbReference type="InterPro" id="IPR050377">
    <property type="entry name" value="Radical_SAM_PqqE_MftC-like"/>
</dbReference>